<dbReference type="AlphaFoldDB" id="A0A1H4WZX4"/>
<evidence type="ECO:0000256" key="1">
    <source>
        <dbReference type="SAM" id="Phobius"/>
    </source>
</evidence>
<dbReference type="OrthoDB" id="3786870at2"/>
<dbReference type="STRING" id="402596.SAMN04489844_3411"/>
<keyword evidence="1" id="KW-1133">Transmembrane helix</keyword>
<keyword evidence="3" id="KW-1185">Reference proteome</keyword>
<protein>
    <submittedName>
        <fullName evidence="2">Uncharacterized protein</fullName>
    </submittedName>
</protein>
<name>A0A1H4WZX4_9ACTN</name>
<feature type="transmembrane region" description="Helical" evidence="1">
    <location>
        <begin position="71"/>
        <end position="89"/>
    </location>
</feature>
<sequence>MGIRPVRVVVGVLLVASGALMFAASRQRWASACPYGGSPDTPACEVRQDHRFDVVVPSDPWTPIGTSAQQAGWSLLVLASAMLLLPFALAAGRAAVGWGLGAVVAAGGIADIGQATLRSGLAGRPIAPLTESGSLLWWCLVPTVLLVGLLWKSRGWPRAGAAFVLLGSPFVAALTYGIGSFDAAPWWEAYSGTFTALGGLCLLVAGARPARQSREAVRTSPATPVDVL</sequence>
<keyword evidence="1" id="KW-0472">Membrane</keyword>
<feature type="transmembrane region" description="Helical" evidence="1">
    <location>
        <begin position="163"/>
        <end position="181"/>
    </location>
</feature>
<proteinExistence type="predicted"/>
<dbReference type="RefSeq" id="WP_090970482.1">
    <property type="nucleotide sequence ID" value="NZ_FNRT01000002.1"/>
</dbReference>
<feature type="transmembrane region" description="Helical" evidence="1">
    <location>
        <begin position="96"/>
        <end position="115"/>
    </location>
</feature>
<organism evidence="2 3">
    <name type="scientific">Nocardioides exalbidus</name>
    <dbReference type="NCBI Taxonomy" id="402596"/>
    <lineage>
        <taxon>Bacteria</taxon>
        <taxon>Bacillati</taxon>
        <taxon>Actinomycetota</taxon>
        <taxon>Actinomycetes</taxon>
        <taxon>Propionibacteriales</taxon>
        <taxon>Nocardioidaceae</taxon>
        <taxon>Nocardioides</taxon>
    </lineage>
</organism>
<feature type="transmembrane region" description="Helical" evidence="1">
    <location>
        <begin position="135"/>
        <end position="151"/>
    </location>
</feature>
<gene>
    <name evidence="2" type="ORF">SAMN04489844_3411</name>
</gene>
<accession>A0A1H4WZX4</accession>
<keyword evidence="1" id="KW-0812">Transmembrane</keyword>
<evidence type="ECO:0000313" key="3">
    <source>
        <dbReference type="Proteomes" id="UP000198742"/>
    </source>
</evidence>
<reference evidence="3" key="1">
    <citation type="submission" date="2016-10" db="EMBL/GenBank/DDBJ databases">
        <authorList>
            <person name="Varghese N."/>
            <person name="Submissions S."/>
        </authorList>
    </citation>
    <scope>NUCLEOTIDE SEQUENCE [LARGE SCALE GENOMIC DNA]</scope>
    <source>
        <strain evidence="3">DSM 22017</strain>
    </source>
</reference>
<evidence type="ECO:0000313" key="2">
    <source>
        <dbReference type="EMBL" id="SEC98887.1"/>
    </source>
</evidence>
<feature type="transmembrane region" description="Helical" evidence="1">
    <location>
        <begin position="187"/>
        <end position="205"/>
    </location>
</feature>
<dbReference type="EMBL" id="FNRT01000002">
    <property type="protein sequence ID" value="SEC98887.1"/>
    <property type="molecule type" value="Genomic_DNA"/>
</dbReference>
<dbReference type="Proteomes" id="UP000198742">
    <property type="component" value="Unassembled WGS sequence"/>
</dbReference>